<dbReference type="EMBL" id="LAZR01042038">
    <property type="protein sequence ID" value="KKL10499.1"/>
    <property type="molecule type" value="Genomic_DNA"/>
</dbReference>
<dbReference type="AlphaFoldDB" id="A0A0F9ALL4"/>
<protein>
    <submittedName>
        <fullName evidence="1">Uncharacterized protein</fullName>
    </submittedName>
</protein>
<organism evidence="1">
    <name type="scientific">marine sediment metagenome</name>
    <dbReference type="NCBI Taxonomy" id="412755"/>
    <lineage>
        <taxon>unclassified sequences</taxon>
        <taxon>metagenomes</taxon>
        <taxon>ecological metagenomes</taxon>
    </lineage>
</organism>
<comment type="caution">
    <text evidence="1">The sequence shown here is derived from an EMBL/GenBank/DDBJ whole genome shotgun (WGS) entry which is preliminary data.</text>
</comment>
<sequence>LGIGNSGRYGQVQAKKYGIVISDDAVSDNAATTIATMGQIVLDLTTGEVNYVDSATKTQTLS</sequence>
<proteinExistence type="predicted"/>
<name>A0A0F9ALL4_9ZZZZ</name>
<feature type="non-terminal residue" evidence="1">
    <location>
        <position position="1"/>
    </location>
</feature>
<reference evidence="1" key="1">
    <citation type="journal article" date="2015" name="Nature">
        <title>Complex archaea that bridge the gap between prokaryotes and eukaryotes.</title>
        <authorList>
            <person name="Spang A."/>
            <person name="Saw J.H."/>
            <person name="Jorgensen S.L."/>
            <person name="Zaremba-Niedzwiedzka K."/>
            <person name="Martijn J."/>
            <person name="Lind A.E."/>
            <person name="van Eijk R."/>
            <person name="Schleper C."/>
            <person name="Guy L."/>
            <person name="Ettema T.J."/>
        </authorList>
    </citation>
    <scope>NUCLEOTIDE SEQUENCE</scope>
</reference>
<evidence type="ECO:0000313" key="1">
    <source>
        <dbReference type="EMBL" id="KKL10499.1"/>
    </source>
</evidence>
<gene>
    <name evidence="1" type="ORF">LCGC14_2555190</name>
</gene>
<accession>A0A0F9ALL4</accession>